<dbReference type="FunFam" id="3.30.60.20:FF:000037">
    <property type="entry name" value="RAS guanyl releasing protein 4"/>
    <property type="match status" value="1"/>
</dbReference>
<dbReference type="GO" id="GO:0035249">
    <property type="term" value="P:synaptic transmission, glutamatergic"/>
    <property type="evidence" value="ECO:0007669"/>
    <property type="project" value="TreeGrafter"/>
</dbReference>
<keyword evidence="1" id="KW-0479">Metal-binding</keyword>
<dbReference type="GO" id="GO:0019992">
    <property type="term" value="F:diacylglycerol binding"/>
    <property type="evidence" value="ECO:0007669"/>
    <property type="project" value="InterPro"/>
</dbReference>
<evidence type="ECO:0000313" key="11">
    <source>
        <dbReference type="EMBL" id="OWA53454.1"/>
    </source>
</evidence>
<dbReference type="GO" id="GO:0016082">
    <property type="term" value="P:synaptic vesicle priming"/>
    <property type="evidence" value="ECO:0007669"/>
    <property type="project" value="TreeGrafter"/>
</dbReference>
<evidence type="ECO:0000259" key="7">
    <source>
        <dbReference type="PROSITE" id="PS50004"/>
    </source>
</evidence>
<dbReference type="FunFam" id="1.10.357.50:FF:000001">
    <property type="entry name" value="Protein unc-13 homolog B"/>
    <property type="match status" value="1"/>
</dbReference>
<name>A0A9X6NPI3_HYPEX</name>
<dbReference type="Gene3D" id="1.20.58.1100">
    <property type="match status" value="1"/>
</dbReference>
<reference evidence="12" key="1">
    <citation type="submission" date="2017-01" db="EMBL/GenBank/DDBJ databases">
        <title>Comparative genomics of anhydrobiosis in the tardigrade Hypsibius dujardini.</title>
        <authorList>
            <person name="Yoshida Y."/>
            <person name="Koutsovoulos G."/>
            <person name="Laetsch D."/>
            <person name="Stevens L."/>
            <person name="Kumar S."/>
            <person name="Horikawa D."/>
            <person name="Ishino K."/>
            <person name="Komine S."/>
            <person name="Tomita M."/>
            <person name="Blaxter M."/>
            <person name="Arakawa K."/>
        </authorList>
    </citation>
    <scope>NUCLEOTIDE SEQUENCE [LARGE SCALE GENOMIC DNA]</scope>
    <source>
        <strain evidence="12">Z151</strain>
    </source>
</reference>
<dbReference type="SUPFAM" id="SSF49562">
    <property type="entry name" value="C2 domain (Calcium/lipid-binding domain, CaLB)"/>
    <property type="match status" value="2"/>
</dbReference>
<dbReference type="GO" id="GO:0005516">
    <property type="term" value="F:calmodulin binding"/>
    <property type="evidence" value="ECO:0007669"/>
    <property type="project" value="TreeGrafter"/>
</dbReference>
<dbReference type="Gene3D" id="2.60.40.150">
    <property type="entry name" value="C2 domain"/>
    <property type="match status" value="2"/>
</dbReference>
<dbReference type="Pfam" id="PF06292">
    <property type="entry name" value="MUN"/>
    <property type="match status" value="1"/>
</dbReference>
<dbReference type="GO" id="GO:0005543">
    <property type="term" value="F:phospholipid binding"/>
    <property type="evidence" value="ECO:0007669"/>
    <property type="project" value="InterPro"/>
</dbReference>
<keyword evidence="5" id="KW-0106">Calcium</keyword>
<dbReference type="Gene3D" id="3.30.60.20">
    <property type="match status" value="1"/>
</dbReference>
<dbReference type="FunFam" id="2.60.40.150:FF:000014">
    <property type="entry name" value="protein unc-13 homolog B"/>
    <property type="match status" value="1"/>
</dbReference>
<organism evidence="11 12">
    <name type="scientific">Hypsibius exemplaris</name>
    <name type="common">Freshwater tardigrade</name>
    <dbReference type="NCBI Taxonomy" id="2072580"/>
    <lineage>
        <taxon>Eukaryota</taxon>
        <taxon>Metazoa</taxon>
        <taxon>Ecdysozoa</taxon>
        <taxon>Tardigrada</taxon>
        <taxon>Eutardigrada</taxon>
        <taxon>Parachela</taxon>
        <taxon>Hypsibioidea</taxon>
        <taxon>Hypsibiidae</taxon>
        <taxon>Hypsibius</taxon>
    </lineage>
</organism>
<dbReference type="PANTHER" id="PTHR10480">
    <property type="entry name" value="PROTEIN UNC-13 HOMOLOG"/>
    <property type="match status" value="1"/>
</dbReference>
<dbReference type="OrthoDB" id="5831756at2759"/>
<dbReference type="InterPro" id="IPR000008">
    <property type="entry name" value="C2_dom"/>
</dbReference>
<feature type="domain" description="C2" evidence="7">
    <location>
        <begin position="347"/>
        <end position="471"/>
    </location>
</feature>
<feature type="region of interest" description="Disordered" evidence="6">
    <location>
        <begin position="1371"/>
        <end position="1442"/>
    </location>
</feature>
<dbReference type="CDD" id="cd04027">
    <property type="entry name" value="C2B_Munc13"/>
    <property type="match status" value="1"/>
</dbReference>
<dbReference type="InterPro" id="IPR010439">
    <property type="entry name" value="MUN_dom"/>
</dbReference>
<proteinExistence type="predicted"/>
<feature type="compositionally biased region" description="Polar residues" evidence="6">
    <location>
        <begin position="1396"/>
        <end position="1405"/>
    </location>
</feature>
<evidence type="ECO:0000256" key="5">
    <source>
        <dbReference type="ARBA" id="ARBA00022837"/>
    </source>
</evidence>
<dbReference type="PROSITE" id="PS51259">
    <property type="entry name" value="MHD2"/>
    <property type="match status" value="1"/>
</dbReference>
<gene>
    <name evidence="11" type="ORF">BV898_17882</name>
</gene>
<dbReference type="EMBL" id="MTYJ01000322">
    <property type="protein sequence ID" value="OWA53454.1"/>
    <property type="molecule type" value="Genomic_DNA"/>
</dbReference>
<dbReference type="PROSITE" id="PS50004">
    <property type="entry name" value="C2"/>
    <property type="match status" value="2"/>
</dbReference>
<evidence type="ECO:0000256" key="4">
    <source>
        <dbReference type="ARBA" id="ARBA00022833"/>
    </source>
</evidence>
<keyword evidence="4" id="KW-0862">Zinc</keyword>
<dbReference type="GO" id="GO:0031594">
    <property type="term" value="C:neuromuscular junction"/>
    <property type="evidence" value="ECO:0007669"/>
    <property type="project" value="TreeGrafter"/>
</dbReference>
<dbReference type="PROSITE" id="PS00479">
    <property type="entry name" value="ZF_DAG_PE_1"/>
    <property type="match status" value="1"/>
</dbReference>
<dbReference type="GO" id="GO:0008270">
    <property type="term" value="F:zinc ion binding"/>
    <property type="evidence" value="ECO:0007669"/>
    <property type="project" value="UniProtKB-KW"/>
</dbReference>
<dbReference type="InterPro" id="IPR037302">
    <property type="entry name" value="Unc-13_C2B"/>
</dbReference>
<feature type="domain" description="MHD1" evidence="9">
    <location>
        <begin position="782"/>
        <end position="925"/>
    </location>
</feature>
<feature type="domain" description="Phorbol-ester/DAG-type" evidence="8">
    <location>
        <begin position="241"/>
        <end position="291"/>
    </location>
</feature>
<dbReference type="CDD" id="cd08395">
    <property type="entry name" value="C2C_Munc13"/>
    <property type="match status" value="1"/>
</dbReference>
<keyword evidence="2" id="KW-0677">Repeat</keyword>
<dbReference type="GO" id="GO:0017075">
    <property type="term" value="F:syntaxin-1 binding"/>
    <property type="evidence" value="ECO:0007669"/>
    <property type="project" value="TreeGrafter"/>
</dbReference>
<dbReference type="PROSITE" id="PS51258">
    <property type="entry name" value="MHD1"/>
    <property type="match status" value="1"/>
</dbReference>
<dbReference type="GO" id="GO:0016081">
    <property type="term" value="P:synaptic vesicle docking"/>
    <property type="evidence" value="ECO:0007669"/>
    <property type="project" value="TreeGrafter"/>
</dbReference>
<dbReference type="GO" id="GO:0030672">
    <property type="term" value="C:synaptic vesicle membrane"/>
    <property type="evidence" value="ECO:0007669"/>
    <property type="project" value="TreeGrafter"/>
</dbReference>
<protein>
    <submittedName>
        <fullName evidence="11">Protein unc-13-like protein B</fullName>
    </submittedName>
</protein>
<evidence type="ECO:0000313" key="12">
    <source>
        <dbReference type="Proteomes" id="UP000192578"/>
    </source>
</evidence>
<dbReference type="GO" id="GO:0043195">
    <property type="term" value="C:terminal bouton"/>
    <property type="evidence" value="ECO:0007669"/>
    <property type="project" value="TreeGrafter"/>
</dbReference>
<evidence type="ECO:0000256" key="6">
    <source>
        <dbReference type="SAM" id="MobiDB-lite"/>
    </source>
</evidence>
<evidence type="ECO:0000259" key="8">
    <source>
        <dbReference type="PROSITE" id="PS50081"/>
    </source>
</evidence>
<evidence type="ECO:0000259" key="9">
    <source>
        <dbReference type="PROSITE" id="PS51258"/>
    </source>
</evidence>
<feature type="domain" description="C2" evidence="7">
    <location>
        <begin position="1205"/>
        <end position="1330"/>
    </location>
</feature>
<dbReference type="SMART" id="SM00239">
    <property type="entry name" value="C2"/>
    <property type="match status" value="2"/>
</dbReference>
<dbReference type="GO" id="GO:0042734">
    <property type="term" value="C:presynaptic membrane"/>
    <property type="evidence" value="ECO:0007669"/>
    <property type="project" value="TreeGrafter"/>
</dbReference>
<dbReference type="FunFam" id="2.60.40.150:FF:000002">
    <property type="entry name" value="Protein unc-13 homolog B"/>
    <property type="match status" value="1"/>
</dbReference>
<evidence type="ECO:0000256" key="2">
    <source>
        <dbReference type="ARBA" id="ARBA00022737"/>
    </source>
</evidence>
<evidence type="ECO:0000259" key="10">
    <source>
        <dbReference type="PROSITE" id="PS51259"/>
    </source>
</evidence>
<dbReference type="Pfam" id="PF00130">
    <property type="entry name" value="C1_1"/>
    <property type="match status" value="1"/>
</dbReference>
<dbReference type="SUPFAM" id="SSF57889">
    <property type="entry name" value="Cysteine-rich domain"/>
    <property type="match status" value="1"/>
</dbReference>
<comment type="caution">
    <text evidence="11">The sequence shown here is derived from an EMBL/GenBank/DDBJ whole genome shotgun (WGS) entry which is preliminary data.</text>
</comment>
<dbReference type="PROSITE" id="PS50081">
    <property type="entry name" value="ZF_DAG_PE_2"/>
    <property type="match status" value="1"/>
</dbReference>
<dbReference type="SMART" id="SM01145">
    <property type="entry name" value="DUF1041"/>
    <property type="match status" value="1"/>
</dbReference>
<dbReference type="Proteomes" id="UP000192578">
    <property type="component" value="Unassembled WGS sequence"/>
</dbReference>
<dbReference type="PRINTS" id="PR00360">
    <property type="entry name" value="C2DOMAIN"/>
</dbReference>
<dbReference type="GO" id="GO:0061789">
    <property type="term" value="P:dense core granule priming"/>
    <property type="evidence" value="ECO:0007669"/>
    <property type="project" value="TreeGrafter"/>
</dbReference>
<dbReference type="PANTHER" id="PTHR10480:SF12">
    <property type="entry name" value="UNC-13, ISOFORM E"/>
    <property type="match status" value="1"/>
</dbReference>
<dbReference type="GO" id="GO:0099525">
    <property type="term" value="P:presynaptic dense core vesicle exocytosis"/>
    <property type="evidence" value="ECO:0007669"/>
    <property type="project" value="TreeGrafter"/>
</dbReference>
<accession>A0A9X6NPI3</accession>
<dbReference type="Gene3D" id="1.10.357.50">
    <property type="match status" value="1"/>
</dbReference>
<dbReference type="InterPro" id="IPR014770">
    <property type="entry name" value="Munc13_1"/>
</dbReference>
<dbReference type="InterPro" id="IPR002219">
    <property type="entry name" value="PKC_DAG/PE"/>
</dbReference>
<sequence length="1442" mass="162415">MQRRDSEDAGGGGGGSLFGGVTDFGFSSLLRNVANLLSPKPERRPSAAPAPASSARASMASSVASSLGRPNIEQLFPCHVLKRTLSLCSLHPVTRQTTTWRCVRRRKRRPRRHTFTEGCVCRPRVAFNPQLYPSGKPRYNKFKSRVQKLKLPNNTGPNGDTRKMNGGLLPGCNAFGIDLTPDLDRMPRRKALSGLTMKLQAAKRGPVLTVAHPSLKDEELKQHVYKKALQALIYPISCTMPHDFQPWSATSPTYCYECEGLLWGIARQGVRCTECGVKCHEKCKDLLNADCLQRAAEKSSKHGIEDKTQNIINGMKDRMKVRERNKPEIFEMIRKVFGVDKKVHAAQMKTIKQSVLEGTAKWSAKIGITVKCAQGLIGKDKTGMSDPYVTVQVGKTKKRTKTVSQELNPSWNEKFYFECHNSSDRIKVRVWDEDNDLKSKLRQKLTRESDDFLGQTIIEVRTLSGEMDVWYNLEKRTDKSAVSGSVRLHISVEIKGEEKVAPYHSQYTCLHENTFYYLSDQEEGQVKLPTVKGDGMEGWKVYFDETAQEIVDEFAMRYGIESIYQAMTHFQCLATKYMCVGVPAVMSTLFSNINAFYAHTTASAAVSAGDRFAASNFGKQKFIDVLDTLHTELRKDLQNYRANFPSSNKAKLEDLKFTVDILTNIVFFRMKVQEVVNPPRGAQVVRECASECLRITYKELFDNCYDLYQRDFQSDEGKEGAVTQEMKGPRLDSLSFWDKLITLIVAAIEEDKLSYAPVLNQFPNDFNIALLSAEVMWTLFSIDMKNALEDHASIRRCKSADYINLHFKIKWLYQKFIIDVPIFKPQVPSYPSWFEPFVLQWLAENDDISLEYLRSAYERDKKDGFLLNSEHALFSSSVVDIFTQLNQCLDVIKKLECPDPKIVGRYMTKFSKIINRELLTYAEMVKRDYPQFLNNDKKSCVVMNNIQQLRVLLEKMYESMGGEKLDPEANEILKELQTQLNVVLDDLSLMFASSLEPRVAKSVQELSKCLAQVKGDKQAAGAGNPRSTVAHEADIILAPLMELLDGSLSTYAQMCEKTVLKRLLKELWKLTIQGLEKMVVLPPLSDYKSILPTGKVEDMSRMVLNQVVQSKGLNLTGVVEQLSKEMEKSLSPRQCAVVDIALDTIKNFFHANGQGLKKGFLEKSPELQSLRYALSLYTQTTDSLIKTFIKTQTSQDAPSQEENFGEVSIQVDLFTHPATGEHKVTVKIIACNDLKWGTAGMFQPFVEVCIVGPHLADKKRKFQTKSKSNTLSPKYAESAVFVLGHEDEPDAYELHISVKDYCFGRVDRLVGMAVLQLKDIVDQGSCACWCPLAKRLQLNDTGWTILRILAQRNNDDVARDFVKLKSDTRQEAEIMQQTPPVNAKATASGGGGQPALANSNNAQGRPQQQQQQQPQNAKAPQQNAKAPQQNAKAPQQAQTARK</sequence>
<dbReference type="InterPro" id="IPR046349">
    <property type="entry name" value="C1-like_sf"/>
</dbReference>
<keyword evidence="12" id="KW-1185">Reference proteome</keyword>
<dbReference type="SMART" id="SM00109">
    <property type="entry name" value="C1"/>
    <property type="match status" value="1"/>
</dbReference>
<dbReference type="GO" id="GO:0098831">
    <property type="term" value="C:presynaptic active zone cytoplasmic component"/>
    <property type="evidence" value="ECO:0007669"/>
    <property type="project" value="TreeGrafter"/>
</dbReference>
<keyword evidence="3" id="KW-0863">Zinc-finger</keyword>
<dbReference type="InterPro" id="IPR027080">
    <property type="entry name" value="Unc-13"/>
</dbReference>
<dbReference type="InterPro" id="IPR035892">
    <property type="entry name" value="C2_domain_sf"/>
</dbReference>
<dbReference type="Pfam" id="PF00168">
    <property type="entry name" value="C2"/>
    <property type="match status" value="2"/>
</dbReference>
<evidence type="ECO:0000256" key="3">
    <source>
        <dbReference type="ARBA" id="ARBA00022771"/>
    </source>
</evidence>
<dbReference type="InterPro" id="IPR014772">
    <property type="entry name" value="Munc13_dom-2"/>
</dbReference>
<dbReference type="GO" id="GO:0005509">
    <property type="term" value="F:calcium ion binding"/>
    <property type="evidence" value="ECO:0007669"/>
    <property type="project" value="InterPro"/>
</dbReference>
<feature type="domain" description="MHD2" evidence="10">
    <location>
        <begin position="1034"/>
        <end position="1188"/>
    </location>
</feature>
<feature type="compositionally biased region" description="Low complexity" evidence="6">
    <location>
        <begin position="1406"/>
        <end position="1442"/>
    </location>
</feature>
<evidence type="ECO:0000256" key="1">
    <source>
        <dbReference type="ARBA" id="ARBA00022723"/>
    </source>
</evidence>